<dbReference type="AlphaFoldDB" id="A0A1R3J6Y4"/>
<name>A0A1R3J6Y4_9ROSI</name>
<reference evidence="3" key="1">
    <citation type="submission" date="2013-09" db="EMBL/GenBank/DDBJ databases">
        <title>Corchorus olitorius genome sequencing.</title>
        <authorList>
            <person name="Alam M."/>
            <person name="Haque M.S."/>
            <person name="Islam M.S."/>
            <person name="Emdad E.M."/>
            <person name="Islam M.M."/>
            <person name="Ahmed B."/>
            <person name="Halim A."/>
            <person name="Hossen Q.M.M."/>
            <person name="Hossain M.Z."/>
            <person name="Ahmed R."/>
            <person name="Khan M.M."/>
            <person name="Islam R."/>
            <person name="Rashid M.M."/>
            <person name="Khan S.A."/>
            <person name="Rahman M.S."/>
            <person name="Alam M."/>
            <person name="Yahiya A.S."/>
            <person name="Khan M.S."/>
            <person name="Azam M.S."/>
            <person name="Haque T."/>
            <person name="Lashkar M.Z.H."/>
            <person name="Akhand A.I."/>
            <person name="Morshed G."/>
            <person name="Roy S."/>
            <person name="Uddin K.S."/>
            <person name="Rabeya T."/>
            <person name="Hossain A.S."/>
            <person name="Chowdhury A."/>
            <person name="Snigdha A.R."/>
            <person name="Mortoza M.S."/>
            <person name="Matin S.A."/>
            <person name="Hoque S.M.E."/>
            <person name="Islam M.K."/>
            <person name="Roy D.K."/>
            <person name="Haider R."/>
            <person name="Moosa M.M."/>
            <person name="Elias S.M."/>
            <person name="Hasan A.M."/>
            <person name="Jahan S."/>
            <person name="Shafiuddin M."/>
            <person name="Mahmood N."/>
            <person name="Shommy N.S."/>
        </authorList>
    </citation>
    <scope>NUCLEOTIDE SEQUENCE [LARGE SCALE GENOMIC DNA]</scope>
    <source>
        <strain evidence="3">cv. O-4</strain>
    </source>
</reference>
<organism evidence="2 3">
    <name type="scientific">Corchorus olitorius</name>
    <dbReference type="NCBI Taxonomy" id="93759"/>
    <lineage>
        <taxon>Eukaryota</taxon>
        <taxon>Viridiplantae</taxon>
        <taxon>Streptophyta</taxon>
        <taxon>Embryophyta</taxon>
        <taxon>Tracheophyta</taxon>
        <taxon>Spermatophyta</taxon>
        <taxon>Magnoliopsida</taxon>
        <taxon>eudicotyledons</taxon>
        <taxon>Gunneridae</taxon>
        <taxon>Pentapetalae</taxon>
        <taxon>rosids</taxon>
        <taxon>malvids</taxon>
        <taxon>Malvales</taxon>
        <taxon>Malvaceae</taxon>
        <taxon>Grewioideae</taxon>
        <taxon>Apeibeae</taxon>
        <taxon>Corchorus</taxon>
    </lineage>
</organism>
<comment type="caution">
    <text evidence="2">The sequence shown here is derived from an EMBL/GenBank/DDBJ whole genome shotgun (WGS) entry which is preliminary data.</text>
</comment>
<dbReference type="EMBL" id="AWUE01016540">
    <property type="protein sequence ID" value="OMO90625.1"/>
    <property type="molecule type" value="Genomic_DNA"/>
</dbReference>
<feature type="region of interest" description="Disordered" evidence="1">
    <location>
        <begin position="46"/>
        <end position="68"/>
    </location>
</feature>
<evidence type="ECO:0000256" key="1">
    <source>
        <dbReference type="SAM" id="MobiDB-lite"/>
    </source>
</evidence>
<sequence>MDEKREERGSDARTVGEWFVFMIKTKVGNIIFNIWSDGDDEIERKSSLSLEEGRRASHFGHPKPKSKS</sequence>
<accession>A0A1R3J6Y4</accession>
<dbReference type="Proteomes" id="UP000187203">
    <property type="component" value="Unassembled WGS sequence"/>
</dbReference>
<evidence type="ECO:0000313" key="3">
    <source>
        <dbReference type="Proteomes" id="UP000187203"/>
    </source>
</evidence>
<feature type="compositionally biased region" description="Basic and acidic residues" evidence="1">
    <location>
        <begin position="46"/>
        <end position="55"/>
    </location>
</feature>
<proteinExistence type="predicted"/>
<protein>
    <submittedName>
        <fullName evidence="2">Uncharacterized protein</fullName>
    </submittedName>
</protein>
<feature type="compositionally biased region" description="Basic residues" evidence="1">
    <location>
        <begin position="56"/>
        <end position="68"/>
    </location>
</feature>
<keyword evidence="3" id="KW-1185">Reference proteome</keyword>
<gene>
    <name evidence="2" type="ORF">COLO4_19040</name>
</gene>
<evidence type="ECO:0000313" key="2">
    <source>
        <dbReference type="EMBL" id="OMO90625.1"/>
    </source>
</evidence>